<evidence type="ECO:0000256" key="1">
    <source>
        <dbReference type="SAM" id="Phobius"/>
    </source>
</evidence>
<dbReference type="CDD" id="cd16386">
    <property type="entry name" value="TcpC_N"/>
    <property type="match status" value="1"/>
</dbReference>
<evidence type="ECO:0000313" key="2">
    <source>
        <dbReference type="EMBL" id="SDQ43971.1"/>
    </source>
</evidence>
<keyword evidence="1" id="KW-1133">Transmembrane helix</keyword>
<dbReference type="CDD" id="cd16428">
    <property type="entry name" value="TcpC_C"/>
    <property type="match status" value="1"/>
</dbReference>
<dbReference type="EMBL" id="FNKE01000002">
    <property type="protein sequence ID" value="SDQ43971.1"/>
    <property type="molecule type" value="Genomic_DNA"/>
</dbReference>
<dbReference type="InterPro" id="IPR024735">
    <property type="entry name" value="TcpC"/>
</dbReference>
<sequence length="325" mass="36807">MKQIAELLKHYKHFLTKFKKTDKKRGSPKLIKANQKTANVLVLSGISFFLLIGLIGCLKAITLSNKMTKLQKSLQTKPTSVTIDSSDTDNRLSYYLNDFISAYFNFSDDGNTQTEQTKKLNNFYNFEPDIKSQGQLKTASNLESSKLITLNNKSALYQVTYKQKNGDNTKEITTGFNIPYGQKGDKYYISGLPWFSTLTSNQATSFDKKNDLKLTASDNFSTTTHKKLTKFLNVFFTNYTSDQDNLDLISKNLVVLDDTEFKSIDYTYFKQNGKSIIAYVQVTFAIAGNTHSENFTLTLIPKGKSYYVSSLTHTIPQNYATEKGE</sequence>
<evidence type="ECO:0000313" key="3">
    <source>
        <dbReference type="Proteomes" id="UP000182870"/>
    </source>
</evidence>
<dbReference type="AlphaFoldDB" id="A0A1H1AWR6"/>
<dbReference type="Gene3D" id="3.10.450.540">
    <property type="match status" value="2"/>
</dbReference>
<organism evidence="2 3">
    <name type="scientific">Streptococcus equinus</name>
    <name type="common">Streptococcus bovis</name>
    <dbReference type="NCBI Taxonomy" id="1335"/>
    <lineage>
        <taxon>Bacteria</taxon>
        <taxon>Bacillati</taxon>
        <taxon>Bacillota</taxon>
        <taxon>Bacilli</taxon>
        <taxon>Lactobacillales</taxon>
        <taxon>Streptococcaceae</taxon>
        <taxon>Streptococcus</taxon>
    </lineage>
</organism>
<proteinExistence type="predicted"/>
<dbReference type="Pfam" id="PF12642">
    <property type="entry name" value="TpcC"/>
    <property type="match status" value="1"/>
</dbReference>
<dbReference type="InterPro" id="IPR035628">
    <property type="entry name" value="TcpC_C"/>
</dbReference>
<dbReference type="OrthoDB" id="2240974at2"/>
<gene>
    <name evidence="2" type="ORF">SAMN05216392_1718</name>
</gene>
<keyword evidence="1" id="KW-0812">Transmembrane</keyword>
<protein>
    <submittedName>
        <fullName evidence="2">Conjugative transposon protein TcpC</fullName>
    </submittedName>
</protein>
<reference evidence="2 3" key="1">
    <citation type="submission" date="2016-10" db="EMBL/GenBank/DDBJ databases">
        <authorList>
            <person name="de Groot N.N."/>
        </authorList>
    </citation>
    <scope>NUCLEOTIDE SEQUENCE [LARGE SCALE GENOMIC DNA]</scope>
    <source>
        <strain evidence="2 3">Sb05</strain>
    </source>
</reference>
<dbReference type="RefSeq" id="WP_074561255.1">
    <property type="nucleotide sequence ID" value="NZ_FNKE01000002.1"/>
</dbReference>
<keyword evidence="1" id="KW-0472">Membrane</keyword>
<accession>A0A1H1AWR6</accession>
<name>A0A1H1AWR6_STREI</name>
<feature type="transmembrane region" description="Helical" evidence="1">
    <location>
        <begin position="40"/>
        <end position="62"/>
    </location>
</feature>
<dbReference type="Proteomes" id="UP000182870">
    <property type="component" value="Unassembled WGS sequence"/>
</dbReference>